<dbReference type="SUPFAM" id="SSF48008">
    <property type="entry name" value="GntR ligand-binding domain-like"/>
    <property type="match status" value="1"/>
</dbReference>
<keyword evidence="1" id="KW-0805">Transcription regulation</keyword>
<dbReference type="SUPFAM" id="SSF46785">
    <property type="entry name" value="Winged helix' DNA-binding domain"/>
    <property type="match status" value="1"/>
</dbReference>
<dbReference type="InterPro" id="IPR036390">
    <property type="entry name" value="WH_DNA-bd_sf"/>
</dbReference>
<reference evidence="5" key="1">
    <citation type="submission" date="2021-03" db="EMBL/GenBank/DDBJ databases">
        <title>Roseibium sp. CAU 1637 isolated from Incheon.</title>
        <authorList>
            <person name="Kim W."/>
        </authorList>
    </citation>
    <scope>NUCLEOTIDE SEQUENCE</scope>
    <source>
        <strain evidence="5">CAU 1637</strain>
    </source>
</reference>
<gene>
    <name evidence="5" type="ORF">J0X15_19340</name>
</gene>
<dbReference type="Proteomes" id="UP000664779">
    <property type="component" value="Unassembled WGS sequence"/>
</dbReference>
<evidence type="ECO:0000313" key="6">
    <source>
        <dbReference type="Proteomes" id="UP000664779"/>
    </source>
</evidence>
<evidence type="ECO:0000313" key="5">
    <source>
        <dbReference type="EMBL" id="MBO0347393.1"/>
    </source>
</evidence>
<dbReference type="Gene3D" id="1.10.10.10">
    <property type="entry name" value="Winged helix-like DNA-binding domain superfamily/Winged helix DNA-binding domain"/>
    <property type="match status" value="1"/>
</dbReference>
<dbReference type="PANTHER" id="PTHR43537:SF45">
    <property type="entry name" value="GNTR FAMILY REGULATORY PROTEIN"/>
    <property type="match status" value="1"/>
</dbReference>
<name>A0A939JBE9_9HYPH</name>
<dbReference type="SMART" id="SM00345">
    <property type="entry name" value="HTH_GNTR"/>
    <property type="match status" value="1"/>
</dbReference>
<evidence type="ECO:0000256" key="3">
    <source>
        <dbReference type="ARBA" id="ARBA00023163"/>
    </source>
</evidence>
<sequence length="225" mass="25499">MPIRPKPTRVNNAYERLKLDIMRSELPPGFQAPEPEIAERLGMSRTPVREALIRLEADGLVDLVPRRGVRVRGMSREDMREVYNLLCVLEPLAVRQVCCEDEIATVEAFAAMDVYVESMRTAEQAGEIDAWAEAELGLRRMIIELGRNRRLSTILASLFDQLQRGRLVLLRLMPMPVGSADRCAAILEAMQARDPDMAEQLMCAYRQDARALTDEVFQVSRLSQV</sequence>
<accession>A0A939JBE9</accession>
<feature type="domain" description="HTH gntR-type" evidence="4">
    <location>
        <begin position="7"/>
        <end position="74"/>
    </location>
</feature>
<comment type="caution">
    <text evidence="5">The sequence shown here is derived from an EMBL/GenBank/DDBJ whole genome shotgun (WGS) entry which is preliminary data.</text>
</comment>
<dbReference type="AlphaFoldDB" id="A0A939JBE9"/>
<dbReference type="InterPro" id="IPR008920">
    <property type="entry name" value="TF_FadR/GntR_C"/>
</dbReference>
<evidence type="ECO:0000256" key="1">
    <source>
        <dbReference type="ARBA" id="ARBA00023015"/>
    </source>
</evidence>
<dbReference type="PROSITE" id="PS50949">
    <property type="entry name" value="HTH_GNTR"/>
    <property type="match status" value="1"/>
</dbReference>
<evidence type="ECO:0000259" key="4">
    <source>
        <dbReference type="PROSITE" id="PS50949"/>
    </source>
</evidence>
<dbReference type="RefSeq" id="WP_206944482.1">
    <property type="nucleotide sequence ID" value="NZ_JAFLNF010000011.1"/>
</dbReference>
<dbReference type="PANTHER" id="PTHR43537">
    <property type="entry name" value="TRANSCRIPTIONAL REGULATOR, GNTR FAMILY"/>
    <property type="match status" value="1"/>
</dbReference>
<protein>
    <submittedName>
        <fullName evidence="5">GntR family transcriptional regulator</fullName>
    </submittedName>
</protein>
<dbReference type="Pfam" id="PF00392">
    <property type="entry name" value="GntR"/>
    <property type="match status" value="1"/>
</dbReference>
<dbReference type="CDD" id="cd07377">
    <property type="entry name" value="WHTH_GntR"/>
    <property type="match status" value="1"/>
</dbReference>
<keyword evidence="2" id="KW-0238">DNA-binding</keyword>
<dbReference type="SMART" id="SM00895">
    <property type="entry name" value="FCD"/>
    <property type="match status" value="1"/>
</dbReference>
<dbReference type="InterPro" id="IPR036388">
    <property type="entry name" value="WH-like_DNA-bd_sf"/>
</dbReference>
<organism evidence="5 6">
    <name type="scientific">Roseibium limicola</name>
    <dbReference type="NCBI Taxonomy" id="2816037"/>
    <lineage>
        <taxon>Bacteria</taxon>
        <taxon>Pseudomonadati</taxon>
        <taxon>Pseudomonadota</taxon>
        <taxon>Alphaproteobacteria</taxon>
        <taxon>Hyphomicrobiales</taxon>
        <taxon>Stappiaceae</taxon>
        <taxon>Roseibium</taxon>
    </lineage>
</organism>
<dbReference type="PRINTS" id="PR00035">
    <property type="entry name" value="HTHGNTR"/>
</dbReference>
<dbReference type="InterPro" id="IPR000524">
    <property type="entry name" value="Tscrpt_reg_HTH_GntR"/>
</dbReference>
<dbReference type="Gene3D" id="1.20.120.530">
    <property type="entry name" value="GntR ligand-binding domain-like"/>
    <property type="match status" value="1"/>
</dbReference>
<dbReference type="Pfam" id="PF07729">
    <property type="entry name" value="FCD"/>
    <property type="match status" value="1"/>
</dbReference>
<dbReference type="InterPro" id="IPR011711">
    <property type="entry name" value="GntR_C"/>
</dbReference>
<dbReference type="EMBL" id="JAFLNF010000011">
    <property type="protein sequence ID" value="MBO0347393.1"/>
    <property type="molecule type" value="Genomic_DNA"/>
</dbReference>
<keyword evidence="6" id="KW-1185">Reference proteome</keyword>
<proteinExistence type="predicted"/>
<evidence type="ECO:0000256" key="2">
    <source>
        <dbReference type="ARBA" id="ARBA00023125"/>
    </source>
</evidence>
<dbReference type="GO" id="GO:0003700">
    <property type="term" value="F:DNA-binding transcription factor activity"/>
    <property type="evidence" value="ECO:0007669"/>
    <property type="project" value="InterPro"/>
</dbReference>
<keyword evidence="3" id="KW-0804">Transcription</keyword>
<dbReference type="GO" id="GO:0003677">
    <property type="term" value="F:DNA binding"/>
    <property type="evidence" value="ECO:0007669"/>
    <property type="project" value="UniProtKB-KW"/>
</dbReference>